<accession>A0A0J6VB25</accession>
<proteinExistence type="predicted"/>
<dbReference type="EMBL" id="LABX01000072">
    <property type="protein sequence ID" value="KMO36216.1"/>
    <property type="molecule type" value="Genomic_DNA"/>
</dbReference>
<sequence length="123" mass="12926">MVSRDGHSRRRAARRWWALAARLLALALALSLVAPVTGYAHDLAYHGGHRQAAQVTLSASAPDAGANDPGLACHIHCGCHQVTPAAATGPVMPRIEAVPPVYASLTETASSIDPDRLPRPPRA</sequence>
<reference evidence="1 2" key="1">
    <citation type="submission" date="2015-03" db="EMBL/GenBank/DDBJ databases">
        <title>Genome sequencing of Methylobacterium aquaticum DSM16371 type strain.</title>
        <authorList>
            <person name="Chaudhry V."/>
            <person name="Patil P.B."/>
        </authorList>
    </citation>
    <scope>NUCLEOTIDE SEQUENCE [LARGE SCALE GENOMIC DNA]</scope>
    <source>
        <strain evidence="1 2">DSM 16371</strain>
    </source>
</reference>
<gene>
    <name evidence="1" type="ORF">VP06_10570</name>
</gene>
<organism evidence="1 2">
    <name type="scientific">Methylobacterium aquaticum</name>
    <dbReference type="NCBI Taxonomy" id="270351"/>
    <lineage>
        <taxon>Bacteria</taxon>
        <taxon>Pseudomonadati</taxon>
        <taxon>Pseudomonadota</taxon>
        <taxon>Alphaproteobacteria</taxon>
        <taxon>Hyphomicrobiales</taxon>
        <taxon>Methylobacteriaceae</taxon>
        <taxon>Methylobacterium</taxon>
    </lineage>
</organism>
<evidence type="ECO:0000313" key="2">
    <source>
        <dbReference type="Proteomes" id="UP000035929"/>
    </source>
</evidence>
<dbReference type="PATRIC" id="fig|270351.6.peg.7013"/>
<dbReference type="OrthoDB" id="8000685at2"/>
<name>A0A0J6VB25_9HYPH</name>
<evidence type="ECO:0008006" key="3">
    <source>
        <dbReference type="Google" id="ProtNLM"/>
    </source>
</evidence>
<comment type="caution">
    <text evidence="1">The sequence shown here is derived from an EMBL/GenBank/DDBJ whole genome shotgun (WGS) entry which is preliminary data.</text>
</comment>
<dbReference type="AlphaFoldDB" id="A0A0J6VB25"/>
<protein>
    <recommendedName>
        <fullName evidence="3">DUF2946 domain-containing protein</fullName>
    </recommendedName>
</protein>
<dbReference type="RefSeq" id="WP_048463718.1">
    <property type="nucleotide sequence ID" value="NZ_LABX01000072.1"/>
</dbReference>
<evidence type="ECO:0000313" key="1">
    <source>
        <dbReference type="EMBL" id="KMO36216.1"/>
    </source>
</evidence>
<dbReference type="Proteomes" id="UP000035929">
    <property type="component" value="Unassembled WGS sequence"/>
</dbReference>